<dbReference type="SUPFAM" id="SSF53474">
    <property type="entry name" value="alpha/beta-Hydrolases"/>
    <property type="match status" value="1"/>
</dbReference>
<dbReference type="GO" id="GO:0016787">
    <property type="term" value="F:hydrolase activity"/>
    <property type="evidence" value="ECO:0007669"/>
    <property type="project" value="InterPro"/>
</dbReference>
<dbReference type="RefSeq" id="WP_099512424.1">
    <property type="nucleotide sequence ID" value="NZ_CP016616.1"/>
</dbReference>
<organism evidence="3">
    <name type="scientific">Microvirga ossetica</name>
    <dbReference type="NCBI Taxonomy" id="1882682"/>
    <lineage>
        <taxon>Bacteria</taxon>
        <taxon>Pseudomonadati</taxon>
        <taxon>Pseudomonadota</taxon>
        <taxon>Alphaproteobacteria</taxon>
        <taxon>Hyphomicrobiales</taxon>
        <taxon>Methylobacteriaceae</taxon>
        <taxon>Microvirga</taxon>
    </lineage>
</organism>
<dbReference type="KEGG" id="moc:BB934_26655"/>
<proteinExistence type="predicted"/>
<dbReference type="PANTHER" id="PTHR46623:SF6">
    <property type="entry name" value="ALPHA_BETA-HYDROLASES SUPERFAMILY PROTEIN"/>
    <property type="match status" value="1"/>
</dbReference>
<dbReference type="OrthoDB" id="9771666at2"/>
<dbReference type="InterPro" id="IPR002925">
    <property type="entry name" value="Dienelactn_hydro"/>
</dbReference>
<dbReference type="Pfam" id="PF01738">
    <property type="entry name" value="DLH"/>
    <property type="match status" value="1"/>
</dbReference>
<gene>
    <name evidence="3" type="ORF">BB934_26655</name>
</gene>
<sequence>MDQRIIDLYDDFTHGGMNRRAFLDRLAALAGSTAAATTLLTVLQNNYAQAQTIPENDPRITAETVDIPGAQELKGYLVKPKDAAGKLPTVIVIHENRGLNPHVKDVTRRMAAEGFIALGLDYLSPMGGTPADEDKGRDMIGQLKGPDVIACGKAAVAYLKARPDSNGKVGAIGFCWGGGAVNTLAVNEPNLNAGVAYYGGQPKAEDVPKINAAMMMHYGGLDERINAGIPAYEGALKQAGKTYEIYVYEGANHAFNNDTNAARYDKEAAETAWKRTVGFLKKNLA</sequence>
<reference evidence="3" key="1">
    <citation type="submission" date="2016-07" db="EMBL/GenBank/DDBJ databases">
        <title>Microvirga ossetica sp. nov. a new species of rhizobia isolated from root nodules of the legume species Vicia alpestris Steven originated from North Ossetia region in the Caucasus.</title>
        <authorList>
            <person name="Safronova V.I."/>
            <person name="Kuznetsova I.G."/>
            <person name="Sazanova A.L."/>
            <person name="Belimov A."/>
            <person name="Andronov E."/>
            <person name="Osledkin Y.S."/>
            <person name="Onishchuk O.P."/>
            <person name="Kurchak O.N."/>
            <person name="Shaposhnikov A.I."/>
            <person name="Willems A."/>
            <person name="Tikhonovich I.A."/>
        </authorList>
    </citation>
    <scope>NUCLEOTIDE SEQUENCE [LARGE SCALE GENOMIC DNA]</scope>
    <source>
        <strain evidence="3">V5/3M</strain>
    </source>
</reference>
<protein>
    <submittedName>
        <fullName evidence="3">Carboxymethylenebutenolidase</fullName>
    </submittedName>
</protein>
<dbReference type="Pfam" id="PF23678">
    <property type="entry name" value="YqhI"/>
    <property type="match status" value="1"/>
</dbReference>
<dbReference type="EMBL" id="CP016616">
    <property type="protein sequence ID" value="ANY81360.1"/>
    <property type="molecule type" value="Genomic_DNA"/>
</dbReference>
<dbReference type="InterPro" id="IPR006311">
    <property type="entry name" value="TAT_signal"/>
</dbReference>
<dbReference type="InterPro" id="IPR057802">
    <property type="entry name" value="YqhI_dom"/>
</dbReference>
<evidence type="ECO:0000259" key="1">
    <source>
        <dbReference type="Pfam" id="PF01738"/>
    </source>
</evidence>
<evidence type="ECO:0000259" key="2">
    <source>
        <dbReference type="Pfam" id="PF23678"/>
    </source>
</evidence>
<dbReference type="PANTHER" id="PTHR46623">
    <property type="entry name" value="CARBOXYMETHYLENEBUTENOLIDASE-RELATED"/>
    <property type="match status" value="1"/>
</dbReference>
<feature type="domain" description="Dienelactone hydrolase" evidence="1">
    <location>
        <begin position="74"/>
        <end position="282"/>
    </location>
</feature>
<evidence type="ECO:0000313" key="3">
    <source>
        <dbReference type="EMBL" id="ANY81360.1"/>
    </source>
</evidence>
<dbReference type="InterPro" id="IPR029058">
    <property type="entry name" value="AB_hydrolase_fold"/>
</dbReference>
<feature type="domain" description="YqhI" evidence="2">
    <location>
        <begin position="2"/>
        <end position="28"/>
    </location>
</feature>
<dbReference type="PROSITE" id="PS51318">
    <property type="entry name" value="TAT"/>
    <property type="match status" value="1"/>
</dbReference>
<dbReference type="Gene3D" id="3.40.50.1820">
    <property type="entry name" value="alpha/beta hydrolase"/>
    <property type="match status" value="1"/>
</dbReference>
<accession>A0A1B2EN18</accession>
<dbReference type="AlphaFoldDB" id="A0A1B2EN18"/>
<name>A0A1B2EN18_9HYPH</name>
<dbReference type="InterPro" id="IPR051049">
    <property type="entry name" value="Dienelactone_hydrolase-like"/>
</dbReference>